<dbReference type="InterPro" id="IPR023801">
    <property type="entry name" value="His_deacetylse_dom"/>
</dbReference>
<dbReference type="OrthoDB" id="424012at2759"/>
<dbReference type="PANTHER" id="PTHR10625">
    <property type="entry name" value="HISTONE DEACETYLASE HDAC1-RELATED"/>
    <property type="match status" value="1"/>
</dbReference>
<dbReference type="InterPro" id="IPR037138">
    <property type="entry name" value="His_deacetylse_dom_sf"/>
</dbReference>
<name>A0A401Q800_SCYTO</name>
<reference evidence="2 3" key="1">
    <citation type="journal article" date="2018" name="Nat. Ecol. Evol.">
        <title>Shark genomes provide insights into elasmobranch evolution and the origin of vertebrates.</title>
        <authorList>
            <person name="Hara Y"/>
            <person name="Yamaguchi K"/>
            <person name="Onimaru K"/>
            <person name="Kadota M"/>
            <person name="Koyanagi M"/>
            <person name="Keeley SD"/>
            <person name="Tatsumi K"/>
            <person name="Tanaka K"/>
            <person name="Motone F"/>
            <person name="Kageyama Y"/>
            <person name="Nozu R"/>
            <person name="Adachi N"/>
            <person name="Nishimura O"/>
            <person name="Nakagawa R"/>
            <person name="Tanegashima C"/>
            <person name="Kiyatake I"/>
            <person name="Matsumoto R"/>
            <person name="Murakumo K"/>
            <person name="Nishida K"/>
            <person name="Terakita A"/>
            <person name="Kuratani S"/>
            <person name="Sato K"/>
            <person name="Hyodo S Kuraku.S."/>
        </authorList>
    </citation>
    <scope>NUCLEOTIDE SEQUENCE [LARGE SCALE GENOMIC DNA]</scope>
</reference>
<protein>
    <recommendedName>
        <fullName evidence="1">Histone deacetylase domain-containing protein</fullName>
    </recommendedName>
</protein>
<evidence type="ECO:0000313" key="3">
    <source>
        <dbReference type="Proteomes" id="UP000288216"/>
    </source>
</evidence>
<keyword evidence="3" id="KW-1185">Reference proteome</keyword>
<dbReference type="GO" id="GO:0040029">
    <property type="term" value="P:epigenetic regulation of gene expression"/>
    <property type="evidence" value="ECO:0007669"/>
    <property type="project" value="TreeGrafter"/>
</dbReference>
<dbReference type="Pfam" id="PF00850">
    <property type="entry name" value="Hist_deacetyl"/>
    <property type="match status" value="1"/>
</dbReference>
<feature type="domain" description="Histone deacetylase" evidence="1">
    <location>
        <begin position="2"/>
        <end position="182"/>
    </location>
</feature>
<dbReference type="PANTHER" id="PTHR10625:SF38">
    <property type="entry name" value="HISTONE DEACETYLASE 6, ISOFORM G"/>
    <property type="match status" value="1"/>
</dbReference>
<sequence length="191" mass="20963">VQNGVALIRPPGHHAERDVACGFCFFNNVALAARFAQNLVGHKIKVLILDWDVHHGNGTQHMFEDDPSVLYISIHRYDNGSFFPNTEDADYTKVGIDAGEGFNVNIPWNGSKMGDAEYMTAFHRLVMPISYQFQPDLVLVSAGFDAAQGDPLGGCKVSPECYAHLTHMLLGLAGGRVVMALEVREASLYIL</sequence>
<dbReference type="AlphaFoldDB" id="A0A401Q800"/>
<evidence type="ECO:0000313" key="2">
    <source>
        <dbReference type="EMBL" id="GCB81496.1"/>
    </source>
</evidence>
<comment type="caution">
    <text evidence="2">The sequence shown here is derived from an EMBL/GenBank/DDBJ whole genome shotgun (WGS) entry which is preliminary data.</text>
</comment>
<dbReference type="Proteomes" id="UP000288216">
    <property type="component" value="Unassembled WGS sequence"/>
</dbReference>
<dbReference type="EMBL" id="BFAA01022853">
    <property type="protein sequence ID" value="GCB81496.1"/>
    <property type="molecule type" value="Genomic_DNA"/>
</dbReference>
<accession>A0A401Q800</accession>
<dbReference type="OMA" id="NASIMIF"/>
<dbReference type="InterPro" id="IPR000286">
    <property type="entry name" value="HDACs"/>
</dbReference>
<dbReference type="STRING" id="75743.A0A401Q800"/>
<dbReference type="SUPFAM" id="SSF52768">
    <property type="entry name" value="Arginase/deacetylase"/>
    <property type="match status" value="1"/>
</dbReference>
<dbReference type="GO" id="GO:0004407">
    <property type="term" value="F:histone deacetylase activity"/>
    <property type="evidence" value="ECO:0007669"/>
    <property type="project" value="TreeGrafter"/>
</dbReference>
<dbReference type="PRINTS" id="PR01270">
    <property type="entry name" value="HDASUPER"/>
</dbReference>
<organism evidence="2 3">
    <name type="scientific">Scyliorhinus torazame</name>
    <name type="common">Cloudy catshark</name>
    <name type="synonym">Catulus torazame</name>
    <dbReference type="NCBI Taxonomy" id="75743"/>
    <lineage>
        <taxon>Eukaryota</taxon>
        <taxon>Metazoa</taxon>
        <taxon>Chordata</taxon>
        <taxon>Craniata</taxon>
        <taxon>Vertebrata</taxon>
        <taxon>Chondrichthyes</taxon>
        <taxon>Elasmobranchii</taxon>
        <taxon>Galeomorphii</taxon>
        <taxon>Galeoidea</taxon>
        <taxon>Carcharhiniformes</taxon>
        <taxon>Scyliorhinidae</taxon>
        <taxon>Scyliorhinus</taxon>
    </lineage>
</organism>
<feature type="non-terminal residue" evidence="2">
    <location>
        <position position="1"/>
    </location>
</feature>
<dbReference type="GO" id="GO:0000118">
    <property type="term" value="C:histone deacetylase complex"/>
    <property type="evidence" value="ECO:0007669"/>
    <property type="project" value="TreeGrafter"/>
</dbReference>
<dbReference type="InterPro" id="IPR023696">
    <property type="entry name" value="Ureohydrolase_dom_sf"/>
</dbReference>
<proteinExistence type="predicted"/>
<gene>
    <name evidence="2" type="ORF">scyTo_0022519</name>
</gene>
<evidence type="ECO:0000259" key="1">
    <source>
        <dbReference type="Pfam" id="PF00850"/>
    </source>
</evidence>
<dbReference type="Gene3D" id="3.40.800.20">
    <property type="entry name" value="Histone deacetylase domain"/>
    <property type="match status" value="1"/>
</dbReference>